<feature type="region of interest" description="Disordered" evidence="1">
    <location>
        <begin position="1234"/>
        <end position="1304"/>
    </location>
</feature>
<dbReference type="EMBL" id="JH711574">
    <property type="protein sequence ID" value="EIW84988.1"/>
    <property type="molecule type" value="Genomic_DNA"/>
</dbReference>
<evidence type="ECO:0000313" key="2">
    <source>
        <dbReference type="EMBL" id="EIW84988.1"/>
    </source>
</evidence>
<feature type="compositionally biased region" description="Polar residues" evidence="1">
    <location>
        <begin position="859"/>
        <end position="869"/>
    </location>
</feature>
<feature type="compositionally biased region" description="Basic and acidic residues" evidence="1">
    <location>
        <begin position="1190"/>
        <end position="1204"/>
    </location>
</feature>
<feature type="compositionally biased region" description="Low complexity" evidence="1">
    <location>
        <begin position="581"/>
        <end position="603"/>
    </location>
</feature>
<feature type="compositionally biased region" description="Polar residues" evidence="1">
    <location>
        <begin position="261"/>
        <end position="273"/>
    </location>
</feature>
<reference evidence="3" key="1">
    <citation type="journal article" date="2012" name="Science">
        <title>The Paleozoic origin of enzymatic lignin decomposition reconstructed from 31 fungal genomes.</title>
        <authorList>
            <person name="Floudas D."/>
            <person name="Binder M."/>
            <person name="Riley R."/>
            <person name="Barry K."/>
            <person name="Blanchette R.A."/>
            <person name="Henrissat B."/>
            <person name="Martinez A.T."/>
            <person name="Otillar R."/>
            <person name="Spatafora J.W."/>
            <person name="Yadav J.S."/>
            <person name="Aerts A."/>
            <person name="Benoit I."/>
            <person name="Boyd A."/>
            <person name="Carlson A."/>
            <person name="Copeland A."/>
            <person name="Coutinho P.M."/>
            <person name="de Vries R.P."/>
            <person name="Ferreira P."/>
            <person name="Findley K."/>
            <person name="Foster B."/>
            <person name="Gaskell J."/>
            <person name="Glotzer D."/>
            <person name="Gorecki P."/>
            <person name="Heitman J."/>
            <person name="Hesse C."/>
            <person name="Hori C."/>
            <person name="Igarashi K."/>
            <person name="Jurgens J.A."/>
            <person name="Kallen N."/>
            <person name="Kersten P."/>
            <person name="Kohler A."/>
            <person name="Kuees U."/>
            <person name="Kumar T.K.A."/>
            <person name="Kuo A."/>
            <person name="LaButti K."/>
            <person name="Larrondo L.F."/>
            <person name="Lindquist E."/>
            <person name="Ling A."/>
            <person name="Lombard V."/>
            <person name="Lucas S."/>
            <person name="Lundell T."/>
            <person name="Martin R."/>
            <person name="McLaughlin D.J."/>
            <person name="Morgenstern I."/>
            <person name="Morin E."/>
            <person name="Murat C."/>
            <person name="Nagy L.G."/>
            <person name="Nolan M."/>
            <person name="Ohm R.A."/>
            <person name="Patyshakuliyeva A."/>
            <person name="Rokas A."/>
            <person name="Ruiz-Duenas F.J."/>
            <person name="Sabat G."/>
            <person name="Salamov A."/>
            <person name="Samejima M."/>
            <person name="Schmutz J."/>
            <person name="Slot J.C."/>
            <person name="St John F."/>
            <person name="Stenlid J."/>
            <person name="Sun H."/>
            <person name="Sun S."/>
            <person name="Syed K."/>
            <person name="Tsang A."/>
            <person name="Wiebenga A."/>
            <person name="Young D."/>
            <person name="Pisabarro A."/>
            <person name="Eastwood D.C."/>
            <person name="Martin F."/>
            <person name="Cullen D."/>
            <person name="Grigoriev I.V."/>
            <person name="Hibbett D.S."/>
        </authorList>
    </citation>
    <scope>NUCLEOTIDE SEQUENCE [LARGE SCALE GENOMIC DNA]</scope>
    <source>
        <strain evidence="3">RWD-64-598 SS2</strain>
    </source>
</reference>
<feature type="compositionally biased region" description="Low complexity" evidence="1">
    <location>
        <begin position="1122"/>
        <end position="1131"/>
    </location>
</feature>
<feature type="compositionally biased region" description="Low complexity" evidence="1">
    <location>
        <begin position="248"/>
        <end position="260"/>
    </location>
</feature>
<feature type="region of interest" description="Disordered" evidence="1">
    <location>
        <begin position="361"/>
        <end position="704"/>
    </location>
</feature>
<feature type="region of interest" description="Disordered" evidence="1">
    <location>
        <begin position="184"/>
        <end position="273"/>
    </location>
</feature>
<feature type="compositionally biased region" description="Polar residues" evidence="1">
    <location>
        <begin position="184"/>
        <end position="223"/>
    </location>
</feature>
<dbReference type="Proteomes" id="UP000053558">
    <property type="component" value="Unassembled WGS sequence"/>
</dbReference>
<dbReference type="OMA" id="PSNVTWN"/>
<sequence length="1594" mass="170362">MHRFRKKSGFSRPGPAFDIFPASFEDQGQDFLPELPSESDFRTSLILPDLTRRFSVLRAANGDPIALDHLRARFAAQREQGLADQITEEEEDMLIDKLSRIRSKNAPSSTSSANERNADQNPSSDIEPERNSHASNTSNNTTTSAYPSSLSDSSRSTRSPKRYSNNLFSSGRLRDYNYLRGVTSQRSRGNSASGNSLTPTDSSNSLREKSSNYSDSTRPMTPESSGLVSSVPSSPNSNANEKTPVARSVSLLSSSEDSSLQPGFSDTSGSPQAFGQLNIRRTSIYAMERVIREIEEEAEDEILMPRTPQITPRHAFSSSETPGVADTDNPQMIMSPSSEVEAGTAMTSDKHMPVELEPHRLSPVSLGRSGAGSPSPRLPGYIPGMPRPMTPRDSTLDQDDLSRSHSTTPRATSPSIPSVNGQPPQLAMASFSSTLLRRGSDASRSTPRPTSPPTPLTATYLGRSLNGRVTPENARTNERSGGNETEDSPGFNSGTVRRRPVSPLTGSAFQSMSVSSRPNSRPATPSNITWNVPRSSPSPMHSRQGSETSQTSRANGVREDPAHGRGKSPSGLGRSAAALDSSVGHSSSGSISWNSSQSSTASGVRSPSRISGVDVNAANSSQRSARSPTPTQYQTPSSPSFPVFENSSNPGNGTPLYSQSHHKNSSSHFSNGLSGPGAFSPLTNSSRSSLESTGSSYHSSDGNKKGLNLELLLYNGTDQPAWHDLDRSNSAISDGNQDGSVGDFEEFIRRCAGLTKSDFAAIQEKLVHAALTKSSQPETRERSNSLRRRRPSTSQSNYSVSGGRDRVASPAPNQASPGSRSPAPDHNAKVNALLNSMVDSIHPSLKPSCAEADTDTPDETGSAQVSPTTRRNRDLARALGFSNDATEVQAPDEENAEEVSSPSSLEPRSPIAGTAIGGSSDVEDVASLRPRLEREPTETFTSFPQPMHRSASLTSGKVLQPGVRDSELVREVQRKADAAMVALNKSPSIRQKFDTVNASSVSVSRKRIDPSQISGPRFVSATASVDTVPLPPSGTSPVNPTNPQTSLSITQRIRRLRGTLRAKPSPNGEEITPFPVDLHPSVSPVTPTPTASANVYRRPTLPLSRPPPANGASDLGRSNTYASSPPASASPGIKGFMTRFRKTRGGESSDFGSPKMTPTHSPLPSTDSTHNLMRNSPVPSQFASPTPQPFEEHSEGSPSRSDDEAVKQLFEAGLHLGLKPADINNLLARSASVASKPAGSSLSRSQSTVRSPTPGFLDSNAPVEGSVSRERQSMDQGSSRGTPSSSRRVVIRTGGEGSGAQSDGAAVVRRTLIFPSEFRASRGDLAQVSRRPSQSGKRHRKTGSVISAQSARSVHDRAPTPPPPKAATGRRFSTDKSPPLPAMPGSISSQVETMLHAPPAQQVRTDMVRSAYDSLYDMYGSDSKHTSVAYDPNSDAPEGFGQQEGPALEVIEKANGETIWSIVNGLRDEDTESVYASRASFASEYSTRDNTEGVQVFVKGHGKSASKGSNSSFLSRKRLSQGKDRPDTKVYFSSSAQIGRLIENLSQGMDAGSFNFVPNLPADRATPSSLHSDPEMQWTVEEKLEHMLGAIRNS</sequence>
<feature type="region of interest" description="Disordered" evidence="1">
    <location>
        <begin position="771"/>
        <end position="827"/>
    </location>
</feature>
<feature type="compositionally biased region" description="Polar residues" evidence="1">
    <location>
        <begin position="404"/>
        <end position="423"/>
    </location>
</feature>
<feature type="compositionally biased region" description="Low complexity" evidence="1">
    <location>
        <begin position="1080"/>
        <end position="1103"/>
    </location>
</feature>
<organism evidence="2 3">
    <name type="scientific">Coniophora puteana (strain RWD-64-598)</name>
    <name type="common">Brown rot fungus</name>
    <dbReference type="NCBI Taxonomy" id="741705"/>
    <lineage>
        <taxon>Eukaryota</taxon>
        <taxon>Fungi</taxon>
        <taxon>Dikarya</taxon>
        <taxon>Basidiomycota</taxon>
        <taxon>Agaricomycotina</taxon>
        <taxon>Agaricomycetes</taxon>
        <taxon>Agaricomycetidae</taxon>
        <taxon>Boletales</taxon>
        <taxon>Coniophorineae</taxon>
        <taxon>Coniophoraceae</taxon>
        <taxon>Coniophora</taxon>
    </lineage>
</organism>
<feature type="compositionally biased region" description="Low complexity" evidence="1">
    <location>
        <begin position="133"/>
        <end position="157"/>
    </location>
</feature>
<evidence type="ECO:0000313" key="3">
    <source>
        <dbReference type="Proteomes" id="UP000053558"/>
    </source>
</evidence>
<feature type="compositionally biased region" description="Polar residues" evidence="1">
    <location>
        <begin position="645"/>
        <end position="657"/>
    </location>
</feature>
<feature type="compositionally biased region" description="Polar residues" evidence="1">
    <location>
        <begin position="1156"/>
        <end position="1185"/>
    </location>
</feature>
<gene>
    <name evidence="2" type="ORF">CONPUDRAFT_134834</name>
</gene>
<dbReference type="KEGG" id="cput:CONPUDRAFT_134834"/>
<dbReference type="RefSeq" id="XP_007764632.1">
    <property type="nucleotide sequence ID" value="XM_007766442.1"/>
</dbReference>
<keyword evidence="3" id="KW-1185">Reference proteome</keyword>
<feature type="compositionally biased region" description="Polar residues" evidence="1">
    <location>
        <begin position="105"/>
        <end position="124"/>
    </location>
</feature>
<feature type="region of interest" description="Disordered" evidence="1">
    <location>
        <begin position="1061"/>
        <end position="1204"/>
    </location>
</feature>
<feature type="compositionally biased region" description="Low complexity" evidence="1">
    <location>
        <begin position="1240"/>
        <end position="1251"/>
    </location>
</feature>
<feature type="compositionally biased region" description="Low complexity" evidence="1">
    <location>
        <begin position="616"/>
        <end position="640"/>
    </location>
</feature>
<feature type="region of interest" description="Disordered" evidence="1">
    <location>
        <begin position="1324"/>
        <end position="1386"/>
    </location>
</feature>
<feature type="compositionally biased region" description="Polar residues" evidence="1">
    <location>
        <begin position="504"/>
        <end position="554"/>
    </location>
</feature>
<feature type="region of interest" description="Disordered" evidence="1">
    <location>
        <begin position="99"/>
        <end position="168"/>
    </location>
</feature>
<accession>A0A5M3N0T9</accession>
<proteinExistence type="predicted"/>
<evidence type="ECO:0000256" key="1">
    <source>
        <dbReference type="SAM" id="MobiDB-lite"/>
    </source>
</evidence>
<feature type="compositionally biased region" description="Polar residues" evidence="1">
    <location>
        <begin position="328"/>
        <end position="338"/>
    </location>
</feature>
<dbReference type="OrthoDB" id="3259825at2759"/>
<dbReference type="GeneID" id="19200675"/>
<feature type="compositionally biased region" description="Low complexity" evidence="1">
    <location>
        <begin position="224"/>
        <end position="238"/>
    </location>
</feature>
<feature type="region of interest" description="Disordered" evidence="1">
    <location>
        <begin position="312"/>
        <end position="348"/>
    </location>
</feature>
<feature type="compositionally biased region" description="Low complexity" evidence="1">
    <location>
        <begin position="1277"/>
        <end position="1288"/>
    </location>
</feature>
<comment type="caution">
    <text evidence="2">The sequence shown here is derived from an EMBL/GenBank/DDBJ whole genome shotgun (WGS) entry which is preliminary data.</text>
</comment>
<feature type="region of interest" description="Disordered" evidence="1">
    <location>
        <begin position="842"/>
        <end position="953"/>
    </location>
</feature>
<name>A0A5M3N0T9_CONPW</name>
<feature type="region of interest" description="Disordered" evidence="1">
    <location>
        <begin position="1501"/>
        <end position="1527"/>
    </location>
</feature>
<protein>
    <submittedName>
        <fullName evidence="2">Uncharacterized protein</fullName>
    </submittedName>
</protein>
<feature type="compositionally biased region" description="Low complexity" evidence="1">
    <location>
        <begin position="680"/>
        <end position="696"/>
    </location>
</feature>